<dbReference type="InterPro" id="IPR009057">
    <property type="entry name" value="Homeodomain-like_sf"/>
</dbReference>
<dbReference type="Proteomes" id="UP000030647">
    <property type="component" value="Unassembled WGS sequence"/>
</dbReference>
<dbReference type="Gene3D" id="1.10.357.10">
    <property type="entry name" value="Tetracycline Repressor, domain 2"/>
    <property type="match status" value="1"/>
</dbReference>
<feature type="domain" description="HTH tetR-type" evidence="3">
    <location>
        <begin position="20"/>
        <end position="80"/>
    </location>
</feature>
<reference evidence="5" key="1">
    <citation type="journal article" date="2013" name="Genome Announc.">
        <title>Whole-Genome Sequencing of Lactobacillus shenzhenensis Strain LY-73T.</title>
        <authorList>
            <person name="Lin Z."/>
            <person name="Liu Z."/>
            <person name="Yang R."/>
            <person name="Zou Y."/>
            <person name="Wan D."/>
            <person name="Chen J."/>
            <person name="Guo M."/>
            <person name="Zhao J."/>
            <person name="Fang C."/>
            <person name="Yang R."/>
            <person name="Liu F."/>
        </authorList>
    </citation>
    <scope>NUCLEOTIDE SEQUENCE [LARGE SCALE GENOMIC DNA]</scope>
    <source>
        <strain evidence="5">LY-73</strain>
    </source>
</reference>
<dbReference type="RefSeq" id="WP_022530614.1">
    <property type="nucleotide sequence ID" value="NZ_KI271605.1"/>
</dbReference>
<dbReference type="STRING" id="1231336.L248_1607"/>
<dbReference type="eggNOG" id="COG1309">
    <property type="taxonomic scope" value="Bacteria"/>
</dbReference>
<dbReference type="InterPro" id="IPR050109">
    <property type="entry name" value="HTH-type_TetR-like_transc_reg"/>
</dbReference>
<evidence type="ECO:0000259" key="3">
    <source>
        <dbReference type="PROSITE" id="PS50977"/>
    </source>
</evidence>
<dbReference type="OrthoDB" id="9780824at2"/>
<dbReference type="InterPro" id="IPR036271">
    <property type="entry name" value="Tet_transcr_reg_TetR-rel_C_sf"/>
</dbReference>
<feature type="DNA-binding region" description="H-T-H motif" evidence="2">
    <location>
        <begin position="43"/>
        <end position="62"/>
    </location>
</feature>
<dbReference type="GO" id="GO:0003677">
    <property type="term" value="F:DNA binding"/>
    <property type="evidence" value="ECO:0007669"/>
    <property type="project" value="UniProtKB-UniRule"/>
</dbReference>
<dbReference type="PRINTS" id="PR00455">
    <property type="entry name" value="HTHTETR"/>
</dbReference>
<dbReference type="PROSITE" id="PS50977">
    <property type="entry name" value="HTH_TETR_2"/>
    <property type="match status" value="1"/>
</dbReference>
<name>U4TIQ1_9LACO</name>
<dbReference type="PANTHER" id="PTHR30055">
    <property type="entry name" value="HTH-TYPE TRANSCRIPTIONAL REGULATOR RUTR"/>
    <property type="match status" value="1"/>
</dbReference>
<organism evidence="4 5">
    <name type="scientific">Schleiferilactobacillus shenzhenensis LY-73</name>
    <dbReference type="NCBI Taxonomy" id="1231336"/>
    <lineage>
        <taxon>Bacteria</taxon>
        <taxon>Bacillati</taxon>
        <taxon>Bacillota</taxon>
        <taxon>Bacilli</taxon>
        <taxon>Lactobacillales</taxon>
        <taxon>Lactobacillaceae</taxon>
        <taxon>Schleiferilactobacillus</taxon>
    </lineage>
</organism>
<evidence type="ECO:0000256" key="2">
    <source>
        <dbReference type="PROSITE-ProRule" id="PRU00335"/>
    </source>
</evidence>
<dbReference type="GO" id="GO:0006355">
    <property type="term" value="P:regulation of DNA-templated transcription"/>
    <property type="evidence" value="ECO:0007669"/>
    <property type="project" value="UniProtKB-ARBA"/>
</dbReference>
<dbReference type="SUPFAM" id="SSF48498">
    <property type="entry name" value="Tetracyclin repressor-like, C-terminal domain"/>
    <property type="match status" value="1"/>
</dbReference>
<sequence>MAIHNINTLFADTLNTADLSQKQRAVLDASLALFSEKGFAGTTTGDIAARAGVSEGTVYKQFKTKEAILTAILAPVIQQVIPRAAGEFSENIAAQRFPHFTDFLRFAATDRLTFVQDNAPQLRVLLQEVMQNPALLTTLRQSMDRLLAGPIGQTLRHFQETGEVVDWPLLRIIRFIVSALVGYALPALLMNTPLAVPDVVAEVVPFLVQGLAPASRTRAKA</sequence>
<keyword evidence="1 2" id="KW-0238">DNA-binding</keyword>
<gene>
    <name evidence="4" type="primary">yerO</name>
    <name evidence="4" type="ORF">L248_1607</name>
</gene>
<dbReference type="SUPFAM" id="SSF46689">
    <property type="entry name" value="Homeodomain-like"/>
    <property type="match status" value="1"/>
</dbReference>
<evidence type="ECO:0000313" key="5">
    <source>
        <dbReference type="Proteomes" id="UP000030647"/>
    </source>
</evidence>
<evidence type="ECO:0000256" key="1">
    <source>
        <dbReference type="ARBA" id="ARBA00023125"/>
    </source>
</evidence>
<dbReference type="AlphaFoldDB" id="U4TIQ1"/>
<dbReference type="PANTHER" id="PTHR30055:SF222">
    <property type="entry name" value="REGULATORY PROTEIN"/>
    <property type="match status" value="1"/>
</dbReference>
<evidence type="ECO:0000313" key="4">
    <source>
        <dbReference type="EMBL" id="ERL64074.1"/>
    </source>
</evidence>
<dbReference type="Pfam" id="PF00440">
    <property type="entry name" value="TetR_N"/>
    <property type="match status" value="1"/>
</dbReference>
<proteinExistence type="predicted"/>
<protein>
    <submittedName>
        <fullName evidence="4">YerO</fullName>
    </submittedName>
</protein>
<keyword evidence="5" id="KW-1185">Reference proteome</keyword>
<dbReference type="HOGENOM" id="CLU_069356_27_3_9"/>
<dbReference type="EMBL" id="KI271605">
    <property type="protein sequence ID" value="ERL64074.1"/>
    <property type="molecule type" value="Genomic_DNA"/>
</dbReference>
<dbReference type="InterPro" id="IPR001647">
    <property type="entry name" value="HTH_TetR"/>
</dbReference>
<accession>U4TIQ1</accession>